<gene>
    <name evidence="2" type="ORF">ACFFRO_23540</name>
</gene>
<evidence type="ECO:0000313" key="2">
    <source>
        <dbReference type="EMBL" id="MFB9738065.1"/>
    </source>
</evidence>
<feature type="compositionally biased region" description="Acidic residues" evidence="1">
    <location>
        <begin position="12"/>
        <end position="22"/>
    </location>
</feature>
<evidence type="ECO:0000256" key="1">
    <source>
        <dbReference type="SAM" id="MobiDB-lite"/>
    </source>
</evidence>
<comment type="caution">
    <text evidence="2">The sequence shown here is derived from an EMBL/GenBank/DDBJ whole genome shotgun (WGS) entry which is preliminary data.</text>
</comment>
<feature type="region of interest" description="Disordered" evidence="1">
    <location>
        <begin position="1"/>
        <end position="42"/>
    </location>
</feature>
<feature type="compositionally biased region" description="Basic and acidic residues" evidence="1">
    <location>
        <begin position="1"/>
        <end position="11"/>
    </location>
</feature>
<dbReference type="EMBL" id="JBHMAR010000039">
    <property type="protein sequence ID" value="MFB9738065.1"/>
    <property type="molecule type" value="Genomic_DNA"/>
</dbReference>
<dbReference type="RefSeq" id="WP_356761102.1">
    <property type="nucleotide sequence ID" value="NZ_JBHMAR010000039.1"/>
</dbReference>
<dbReference type="Proteomes" id="UP001589703">
    <property type="component" value="Unassembled WGS sequence"/>
</dbReference>
<accession>A0ABV5VJS6</accession>
<protein>
    <recommendedName>
        <fullName evidence="4">AbrB/MazE/SpoVT family DNA-binding domain-containing protein</fullName>
    </recommendedName>
</protein>
<sequence>MRVPDEVRADVEVELEDGEAEPGIELSWPTGPPTERASGAGH</sequence>
<evidence type="ECO:0008006" key="4">
    <source>
        <dbReference type="Google" id="ProtNLM"/>
    </source>
</evidence>
<organism evidence="2 3">
    <name type="scientific">Streptomyces thermocoprophilus</name>
    <dbReference type="NCBI Taxonomy" id="78356"/>
    <lineage>
        <taxon>Bacteria</taxon>
        <taxon>Bacillati</taxon>
        <taxon>Actinomycetota</taxon>
        <taxon>Actinomycetes</taxon>
        <taxon>Kitasatosporales</taxon>
        <taxon>Streptomycetaceae</taxon>
        <taxon>Streptomyces</taxon>
    </lineage>
</organism>
<name>A0ABV5VJS6_9ACTN</name>
<reference evidence="2 3" key="1">
    <citation type="submission" date="2024-09" db="EMBL/GenBank/DDBJ databases">
        <authorList>
            <person name="Sun Q."/>
            <person name="Mori K."/>
        </authorList>
    </citation>
    <scope>NUCLEOTIDE SEQUENCE [LARGE SCALE GENOMIC DNA]</scope>
    <source>
        <strain evidence="2 3">JCM 10918</strain>
    </source>
</reference>
<proteinExistence type="predicted"/>
<evidence type="ECO:0000313" key="3">
    <source>
        <dbReference type="Proteomes" id="UP001589703"/>
    </source>
</evidence>
<keyword evidence="3" id="KW-1185">Reference proteome</keyword>